<dbReference type="PANTHER" id="PTHR30287">
    <property type="entry name" value="MEMBRANE COMPONENT OF PREDICTED ABC SUPERFAMILY METABOLITE UPTAKE TRANSPORTER"/>
    <property type="match status" value="1"/>
</dbReference>
<evidence type="ECO:0000256" key="6">
    <source>
        <dbReference type="SAM" id="Phobius"/>
    </source>
</evidence>
<reference evidence="8 9" key="1">
    <citation type="submission" date="2020-11" db="EMBL/GenBank/DDBJ databases">
        <title>Fusibacter basophilias sp. nov.</title>
        <authorList>
            <person name="Qiu D."/>
        </authorList>
    </citation>
    <scope>NUCLEOTIDE SEQUENCE [LARGE SCALE GENOMIC DNA]</scope>
    <source>
        <strain evidence="8 9">Q10-2</strain>
    </source>
</reference>
<evidence type="ECO:0000256" key="4">
    <source>
        <dbReference type="ARBA" id="ARBA00022989"/>
    </source>
</evidence>
<evidence type="ECO:0000256" key="2">
    <source>
        <dbReference type="ARBA" id="ARBA00022475"/>
    </source>
</evidence>
<evidence type="ECO:0000313" key="9">
    <source>
        <dbReference type="Proteomes" id="UP000614200"/>
    </source>
</evidence>
<feature type="transmembrane region" description="Helical" evidence="6">
    <location>
        <begin position="433"/>
        <end position="452"/>
    </location>
</feature>
<gene>
    <name evidence="8" type="ORF">ISU02_06560</name>
</gene>
<feature type="transmembrane region" description="Helical" evidence="6">
    <location>
        <begin position="658"/>
        <end position="680"/>
    </location>
</feature>
<keyword evidence="9" id="KW-1185">Reference proteome</keyword>
<keyword evidence="5 6" id="KW-0472">Membrane</keyword>
<comment type="subcellular location">
    <subcellularLocation>
        <location evidence="1">Cell membrane</location>
        <topology evidence="1">Multi-pass membrane protein</topology>
    </subcellularLocation>
</comment>
<comment type="caution">
    <text evidence="8">The sequence shown here is derived from an EMBL/GenBank/DDBJ whole genome shotgun (WGS) entry which is preliminary data.</text>
</comment>
<organism evidence="8 9">
    <name type="scientific">Fusibacter ferrireducens</name>
    <dbReference type="NCBI Taxonomy" id="2785058"/>
    <lineage>
        <taxon>Bacteria</taxon>
        <taxon>Bacillati</taxon>
        <taxon>Bacillota</taxon>
        <taxon>Clostridia</taxon>
        <taxon>Eubacteriales</taxon>
        <taxon>Eubacteriales Family XII. Incertae Sedis</taxon>
        <taxon>Fusibacter</taxon>
    </lineage>
</organism>
<feature type="domain" description="ABC3 transporter permease C-terminal" evidence="7">
    <location>
        <begin position="268"/>
        <end position="387"/>
    </location>
</feature>
<keyword evidence="2" id="KW-1003">Cell membrane</keyword>
<dbReference type="InterPro" id="IPR038766">
    <property type="entry name" value="Membrane_comp_ABC_pdt"/>
</dbReference>
<protein>
    <submittedName>
        <fullName evidence="8">FtsX-like permease family protein</fullName>
    </submittedName>
</protein>
<name>A0ABR9ZQN3_9FIRM</name>
<keyword evidence="4 6" id="KW-1133">Transmembrane helix</keyword>
<dbReference type="EMBL" id="JADKNH010000003">
    <property type="protein sequence ID" value="MBF4692772.1"/>
    <property type="molecule type" value="Genomic_DNA"/>
</dbReference>
<feature type="transmembrane region" description="Helical" evidence="6">
    <location>
        <begin position="267"/>
        <end position="284"/>
    </location>
</feature>
<evidence type="ECO:0000259" key="7">
    <source>
        <dbReference type="Pfam" id="PF02687"/>
    </source>
</evidence>
<dbReference type="PANTHER" id="PTHR30287:SF1">
    <property type="entry name" value="INNER MEMBRANE PROTEIN"/>
    <property type="match status" value="1"/>
</dbReference>
<dbReference type="RefSeq" id="WP_194701009.1">
    <property type="nucleotide sequence ID" value="NZ_JADKNH010000003.1"/>
</dbReference>
<dbReference type="InterPro" id="IPR003838">
    <property type="entry name" value="ABC3_permease_C"/>
</dbReference>
<evidence type="ECO:0000256" key="3">
    <source>
        <dbReference type="ARBA" id="ARBA00022692"/>
    </source>
</evidence>
<keyword evidence="3 6" id="KW-0812">Transmembrane</keyword>
<evidence type="ECO:0000256" key="5">
    <source>
        <dbReference type="ARBA" id="ARBA00023136"/>
    </source>
</evidence>
<accession>A0ABR9ZQN3</accession>
<proteinExistence type="predicted"/>
<feature type="transmembrane region" description="Helical" evidence="6">
    <location>
        <begin position="356"/>
        <end position="376"/>
    </location>
</feature>
<feature type="transmembrane region" description="Helical" evidence="6">
    <location>
        <begin position="700"/>
        <end position="724"/>
    </location>
</feature>
<evidence type="ECO:0000256" key="1">
    <source>
        <dbReference type="ARBA" id="ARBA00004651"/>
    </source>
</evidence>
<sequence length="785" mass="88717">MLIRKMIRDMLENKLAYVACIVVMAMGLMTYSSMSIVMENLLNAKDSFYSQYRMADAFAQVQSYPQNQLGEFEKIPGILKADGVIKQDFRVQMPDTIQNVYLRVNAYDIHESDRLNDVYLTEGYDLTEDGFLIWLGQKFYEANALKINDKLDLIINGKLYTFTVAGAVQSPEYVYATRNQADFYPDPKTFDIAYISEDLIEKLLSKTGQVNYLSFDLEEGVAYDDVKPILESKLKSHGLINLVELKNQTSNFMLSSELDQLVNSAQSMPILFLSISSFILYIMLKRLTEMQRGQIGILKAMGYNNFQIMLHYLGYATTIGILGGIVGGILGTQLSISFTEMYKTFFTFPTLKNEYTYKYFAYGILISLFFSTFAGIQGSKKVLKLTPSIAMSPESPKGVKRSRIEHIKMIWESLTMQGRMAVRNISRSKGRSAFTVLGLIFAFSILVVAWSYNDLVDTMMFDQFNEVQLYEMKVSFLNVQPADEVINQLYNIDGVEYAEPLIELPIQIKNGPYEKTTVIIGLSEDTQLYKVLDKDKNEVDLSEEGLYLSENLASQLHVGIGTILRIESPISDDYILMELVGIIPQYIGSNGYANISYLEEKTGLDNLATTAYLNIDESKQDAIRKELDQSPYVGVVEIQAQTLKKFTDLLDSYGFTNYIMAIISIIVGFAIVYNSSVISLSERQRELASLRVLGMSVNEVLQIVSFEQWLLGFVSVLIGIPVSYGMMQAMAASYQTDVYSFPAIIGDNAFILSVFGTALFIFLSQVNVKRKIKKLDIVEVLKERE</sequence>
<feature type="transmembrane region" description="Helical" evidence="6">
    <location>
        <begin position="744"/>
        <end position="764"/>
    </location>
</feature>
<dbReference type="Proteomes" id="UP000614200">
    <property type="component" value="Unassembled WGS sequence"/>
</dbReference>
<dbReference type="Pfam" id="PF02687">
    <property type="entry name" value="FtsX"/>
    <property type="match status" value="2"/>
</dbReference>
<evidence type="ECO:0000313" key="8">
    <source>
        <dbReference type="EMBL" id="MBF4692772.1"/>
    </source>
</evidence>
<feature type="domain" description="ABC3 transporter permease C-terminal" evidence="7">
    <location>
        <begin position="659"/>
        <end position="764"/>
    </location>
</feature>
<feature type="transmembrane region" description="Helical" evidence="6">
    <location>
        <begin position="312"/>
        <end position="336"/>
    </location>
</feature>